<reference evidence="2 4" key="2">
    <citation type="journal article" date="2013" name="Nature">
        <title>Insights into bilaterian evolution from three spiralian genomes.</title>
        <authorList>
            <person name="Simakov O."/>
            <person name="Marletaz F."/>
            <person name="Cho S.J."/>
            <person name="Edsinger-Gonzales E."/>
            <person name="Havlak P."/>
            <person name="Hellsten U."/>
            <person name="Kuo D.H."/>
            <person name="Larsson T."/>
            <person name="Lv J."/>
            <person name="Arendt D."/>
            <person name="Savage R."/>
            <person name="Osoegawa K."/>
            <person name="de Jong P."/>
            <person name="Grimwood J."/>
            <person name="Chapman J.A."/>
            <person name="Shapiro H."/>
            <person name="Aerts A."/>
            <person name="Otillar R.P."/>
            <person name="Terry A.Y."/>
            <person name="Boore J.L."/>
            <person name="Grigoriev I.V."/>
            <person name="Lindberg D.R."/>
            <person name="Seaver E.C."/>
            <person name="Weisblat D.A."/>
            <person name="Putnam N.H."/>
            <person name="Rokhsar D.S."/>
        </authorList>
    </citation>
    <scope>NUCLEOTIDE SEQUENCE</scope>
</reference>
<dbReference type="HOGENOM" id="CLU_464050_0_0_1"/>
<dbReference type="EMBL" id="KB097635">
    <property type="protein sequence ID" value="ESN93129.1"/>
    <property type="molecule type" value="Genomic_DNA"/>
</dbReference>
<organism evidence="3 4">
    <name type="scientific">Helobdella robusta</name>
    <name type="common">Californian leech</name>
    <dbReference type="NCBI Taxonomy" id="6412"/>
    <lineage>
        <taxon>Eukaryota</taxon>
        <taxon>Metazoa</taxon>
        <taxon>Spiralia</taxon>
        <taxon>Lophotrochozoa</taxon>
        <taxon>Annelida</taxon>
        <taxon>Clitellata</taxon>
        <taxon>Hirudinea</taxon>
        <taxon>Rhynchobdellida</taxon>
        <taxon>Glossiphoniidae</taxon>
        <taxon>Helobdella</taxon>
    </lineage>
</organism>
<feature type="region of interest" description="Disordered" evidence="1">
    <location>
        <begin position="302"/>
        <end position="329"/>
    </location>
</feature>
<feature type="compositionally biased region" description="Polar residues" evidence="1">
    <location>
        <begin position="177"/>
        <end position="192"/>
    </location>
</feature>
<feature type="compositionally biased region" description="Acidic residues" evidence="1">
    <location>
        <begin position="302"/>
        <end position="311"/>
    </location>
</feature>
<evidence type="ECO:0000256" key="1">
    <source>
        <dbReference type="SAM" id="MobiDB-lite"/>
    </source>
</evidence>
<protein>
    <submittedName>
        <fullName evidence="2 3">Uncharacterized protein</fullName>
    </submittedName>
</protein>
<sequence length="588" mass="66588">MNILFSSLDSISRKSSRVPSIDTRSRLSHSSLIGTYIHEAEEKSMKVGIDCKKSLEASISTGSIILPVPCDLPGIHISRIETLDFDDMSMLSGFGQLGSRRYIIIESDGLSDCSKMSIPNSECSFSMCSRSSRSRSSKDSSNFGSRIWDFSSPRESEWEVNVPNNLRLDTSNGYTNLRHSSISSNTNQNPSFLSPMMPRKGSTVTFGKNETTGRRHSSPASSFRKKEGRNVSHAPNLTHENNFSTANNSGITPKQQSRDASNNGSKIESSNWLFASQQAFYGTSAYRKKSAGDQSLMSIIIDENDGDEDEENKNAGVMDESNNNHALSGPIKFSREPLNPYIKSSATIHQQNLSANIADKENICEEKKSSMIQECYDDSDENVSNKCISFLKSKLEVNEDTRKNADRGMHDNEKKEIELRRSTASFTKCKETDVKDKSMNHSGTEKTMTRQKFPTFAANFKPKFRETNLKNSNLSERDLHSEKKHADNFNYELLKKESTEKTVLGKYWWVYLKFKVLFLKFFMFQLLRSSRIILFSPTLIHSYRVIQLLTSLRISLQCQFSIILNRFPSSIFILIFHFNQPTGLIFFA</sequence>
<dbReference type="AlphaFoldDB" id="T1FGS0"/>
<evidence type="ECO:0000313" key="3">
    <source>
        <dbReference type="EnsemblMetazoa" id="HelroP181225"/>
    </source>
</evidence>
<feature type="region of interest" description="Disordered" evidence="1">
    <location>
        <begin position="127"/>
        <end position="146"/>
    </location>
</feature>
<dbReference type="Proteomes" id="UP000015101">
    <property type="component" value="Unassembled WGS sequence"/>
</dbReference>
<dbReference type="InParanoid" id="T1FGS0"/>
<name>T1FGS0_HELRO</name>
<dbReference type="EnsemblMetazoa" id="HelroT181225">
    <property type="protein sequence ID" value="HelroP181225"/>
    <property type="gene ID" value="HelroG181225"/>
</dbReference>
<gene>
    <name evidence="3" type="primary">20208019</name>
    <name evidence="2" type="ORF">HELRODRAFT_181225</name>
</gene>
<dbReference type="GeneID" id="20208019"/>
<feature type="region of interest" description="Disordered" evidence="1">
    <location>
        <begin position="177"/>
        <end position="265"/>
    </location>
</feature>
<keyword evidence="4" id="KW-1185">Reference proteome</keyword>
<reference evidence="3" key="3">
    <citation type="submission" date="2015-06" db="UniProtKB">
        <authorList>
            <consortium name="EnsemblMetazoa"/>
        </authorList>
    </citation>
    <scope>IDENTIFICATION</scope>
</reference>
<feature type="compositionally biased region" description="Polar residues" evidence="1">
    <location>
        <begin position="233"/>
        <end position="265"/>
    </location>
</feature>
<proteinExistence type="predicted"/>
<reference evidence="4" key="1">
    <citation type="submission" date="2012-12" db="EMBL/GenBank/DDBJ databases">
        <authorList>
            <person name="Hellsten U."/>
            <person name="Grimwood J."/>
            <person name="Chapman J.A."/>
            <person name="Shapiro H."/>
            <person name="Aerts A."/>
            <person name="Otillar R.P."/>
            <person name="Terry A.Y."/>
            <person name="Boore J.L."/>
            <person name="Simakov O."/>
            <person name="Marletaz F."/>
            <person name="Cho S.-J."/>
            <person name="Edsinger-Gonzales E."/>
            <person name="Havlak P."/>
            <person name="Kuo D.-H."/>
            <person name="Larsson T."/>
            <person name="Lv J."/>
            <person name="Arendt D."/>
            <person name="Savage R."/>
            <person name="Osoegawa K."/>
            <person name="de Jong P."/>
            <person name="Lindberg D.R."/>
            <person name="Seaver E.C."/>
            <person name="Weisblat D.A."/>
            <person name="Putnam N.H."/>
            <person name="Grigoriev I.V."/>
            <person name="Rokhsar D.S."/>
        </authorList>
    </citation>
    <scope>NUCLEOTIDE SEQUENCE</scope>
</reference>
<dbReference type="EMBL" id="AMQM01007511">
    <property type="status" value="NOT_ANNOTATED_CDS"/>
    <property type="molecule type" value="Genomic_DNA"/>
</dbReference>
<dbReference type="CTD" id="20208019"/>
<accession>T1FGS0</accession>
<dbReference type="RefSeq" id="XP_009028737.1">
    <property type="nucleotide sequence ID" value="XM_009030489.1"/>
</dbReference>
<dbReference type="KEGG" id="hro:HELRODRAFT_181225"/>
<evidence type="ECO:0000313" key="2">
    <source>
        <dbReference type="EMBL" id="ESN93129.1"/>
    </source>
</evidence>
<evidence type="ECO:0000313" key="4">
    <source>
        <dbReference type="Proteomes" id="UP000015101"/>
    </source>
</evidence>